<dbReference type="InterPro" id="IPR012495">
    <property type="entry name" value="TadE-like_dom"/>
</dbReference>
<organism evidence="3 4">
    <name type="scientific">Embleya hyalina</name>
    <dbReference type="NCBI Taxonomy" id="516124"/>
    <lineage>
        <taxon>Bacteria</taxon>
        <taxon>Bacillati</taxon>
        <taxon>Actinomycetota</taxon>
        <taxon>Actinomycetes</taxon>
        <taxon>Kitasatosporales</taxon>
        <taxon>Streptomycetaceae</taxon>
        <taxon>Embleya</taxon>
    </lineage>
</organism>
<keyword evidence="1" id="KW-1133">Transmembrane helix</keyword>
<dbReference type="AlphaFoldDB" id="A0A401YSK4"/>
<name>A0A401YSK4_9ACTN</name>
<dbReference type="EMBL" id="BIFH01000024">
    <property type="protein sequence ID" value="GCD97583.1"/>
    <property type="molecule type" value="Genomic_DNA"/>
</dbReference>
<sequence length="151" mass="15440">MNMWGTSVYRGSLRADEGSFALEAAILTPVLIAFLCLIIAFGRTSVAGNGVDAAAKAGAREASIARDPGHAEVNARAAVASSLAQDGIHCTPYTDVKLPGFDTAPGTPGIVTVSVTCTVSLSDVAFPGIPGSKTLHGTFTSVLDTYRGRKG</sequence>
<feature type="domain" description="TadE-like" evidence="2">
    <location>
        <begin position="18"/>
        <end position="60"/>
    </location>
</feature>
<protein>
    <submittedName>
        <fullName evidence="3">Membrane protein</fullName>
    </submittedName>
</protein>
<evidence type="ECO:0000313" key="4">
    <source>
        <dbReference type="Proteomes" id="UP000286931"/>
    </source>
</evidence>
<accession>A0A401YSK4</accession>
<reference evidence="3 4" key="1">
    <citation type="submission" date="2018-12" db="EMBL/GenBank/DDBJ databases">
        <title>Draft genome sequence of Embleya hyalina NBRC 13850T.</title>
        <authorList>
            <person name="Komaki H."/>
            <person name="Hosoyama A."/>
            <person name="Kimura A."/>
            <person name="Ichikawa N."/>
            <person name="Tamura T."/>
        </authorList>
    </citation>
    <scope>NUCLEOTIDE SEQUENCE [LARGE SCALE GENOMIC DNA]</scope>
    <source>
        <strain evidence="3 4">NBRC 13850</strain>
    </source>
</reference>
<evidence type="ECO:0000313" key="3">
    <source>
        <dbReference type="EMBL" id="GCD97583.1"/>
    </source>
</evidence>
<proteinExistence type="predicted"/>
<gene>
    <name evidence="3" type="ORF">EHYA_05278</name>
</gene>
<keyword evidence="1" id="KW-0472">Membrane</keyword>
<comment type="caution">
    <text evidence="3">The sequence shown here is derived from an EMBL/GenBank/DDBJ whole genome shotgun (WGS) entry which is preliminary data.</text>
</comment>
<keyword evidence="1" id="KW-0812">Transmembrane</keyword>
<dbReference type="Proteomes" id="UP000286931">
    <property type="component" value="Unassembled WGS sequence"/>
</dbReference>
<keyword evidence="4" id="KW-1185">Reference proteome</keyword>
<evidence type="ECO:0000259" key="2">
    <source>
        <dbReference type="Pfam" id="PF07811"/>
    </source>
</evidence>
<dbReference type="Pfam" id="PF07811">
    <property type="entry name" value="TadE"/>
    <property type="match status" value="1"/>
</dbReference>
<evidence type="ECO:0000256" key="1">
    <source>
        <dbReference type="SAM" id="Phobius"/>
    </source>
</evidence>
<feature type="transmembrane region" description="Helical" evidence="1">
    <location>
        <begin position="20"/>
        <end position="41"/>
    </location>
</feature>